<accession>A0A6J4HU10</accession>
<proteinExistence type="predicted"/>
<dbReference type="SUPFAM" id="SSF53850">
    <property type="entry name" value="Periplasmic binding protein-like II"/>
    <property type="match status" value="1"/>
</dbReference>
<dbReference type="PANTHER" id="PTHR42941">
    <property type="entry name" value="SLL1037 PROTEIN"/>
    <property type="match status" value="1"/>
</dbReference>
<sequence length="329" mass="35316">MLPAVPRRLALGGALALPFVRTARAQQTFEFVAGSLGGGWYTMAAGIAALVKDENPEIQIRVVPGGGLANPTRVNNNQSQMGWGIDAFTAAAARGEEPYSAKHEKLRSLGTGYSPTEHNLLRAADKQPDDLRGILTQRGLRLGTPQRSSTDEMTMQRILRFLGTSPDKIRGDGGRYLNGSYNDIAAAFGDGQVDYIYVALAKPAAILTEIGQGRRAARLVAFPDDVRKHLIDTYAYNEGVLPASAYPTLQSADLKVTTMDSVILVHEAVPDEVAYRMARSLIRAKGARLTQIHGSMAAYDPAAAWKYNGVPLHPGAARAYREAGAMPAA</sequence>
<protein>
    <recommendedName>
        <fullName evidence="2">TRAP transporter solute receptor, TAXI family</fullName>
    </recommendedName>
</protein>
<reference evidence="1" key="1">
    <citation type="submission" date="2020-02" db="EMBL/GenBank/DDBJ databases">
        <authorList>
            <person name="Meier V. D."/>
        </authorList>
    </citation>
    <scope>NUCLEOTIDE SEQUENCE</scope>
    <source>
        <strain evidence="1">AVDCRST_MAG04</strain>
    </source>
</reference>
<dbReference type="Pfam" id="PF16868">
    <property type="entry name" value="NMT1_3"/>
    <property type="match status" value="1"/>
</dbReference>
<dbReference type="PANTHER" id="PTHR42941:SF1">
    <property type="entry name" value="SLL1037 PROTEIN"/>
    <property type="match status" value="1"/>
</dbReference>
<evidence type="ECO:0000313" key="1">
    <source>
        <dbReference type="EMBL" id="CAA9233421.1"/>
    </source>
</evidence>
<dbReference type="Gene3D" id="3.40.190.10">
    <property type="entry name" value="Periplasmic binding protein-like II"/>
    <property type="match status" value="2"/>
</dbReference>
<name>A0A6J4HU10_9PROT</name>
<dbReference type="InterPro" id="IPR011852">
    <property type="entry name" value="TRAP_TAXI"/>
</dbReference>
<dbReference type="EMBL" id="CADCTL010000088">
    <property type="protein sequence ID" value="CAA9233421.1"/>
    <property type="molecule type" value="Genomic_DNA"/>
</dbReference>
<organism evidence="1">
    <name type="scientific">uncultured Acetobacteraceae bacterium</name>
    <dbReference type="NCBI Taxonomy" id="169975"/>
    <lineage>
        <taxon>Bacteria</taxon>
        <taxon>Pseudomonadati</taxon>
        <taxon>Pseudomonadota</taxon>
        <taxon>Alphaproteobacteria</taxon>
        <taxon>Acetobacterales</taxon>
        <taxon>Acetobacteraceae</taxon>
        <taxon>environmental samples</taxon>
    </lineage>
</organism>
<dbReference type="AlphaFoldDB" id="A0A6J4HU10"/>
<gene>
    <name evidence="1" type="ORF">AVDCRST_MAG04-1243</name>
</gene>
<dbReference type="NCBIfam" id="TIGR02122">
    <property type="entry name" value="TRAP_TAXI"/>
    <property type="match status" value="1"/>
</dbReference>
<evidence type="ECO:0008006" key="2">
    <source>
        <dbReference type="Google" id="ProtNLM"/>
    </source>
</evidence>